<sequence>MFNYLSWQEHHPQLVGPARRGAGQLVQTLFFVGVRPGAGSERLQEQLRLENQQHHDLIQSNFVDSYRNLTIKTMMMLEWMSAHCSTTARFAVKVDSDIFLHIPNLVDLLLRPDTSTSGYMTGLVWWHSPVLRNPGNKFYMPKEVIAEPAYPPYPLGMTYILSLDLPGKILKVSRQIKPIFIEDAYLGMCLKRLHMSPTGPPRDDMFLVDARHPLSPCALSRVIATTTTSMPQMMSYWRRSQQPETHC</sequence>
<keyword evidence="6" id="KW-0812">Transmembrane</keyword>
<comment type="pathway">
    <text evidence="2">Protein modification; protein glycosylation.</text>
</comment>
<keyword evidence="11" id="KW-0472">Membrane</keyword>
<dbReference type="GO" id="GO:0008499">
    <property type="term" value="F:N-acetyl-beta-D-glucosaminide beta-(1,3)-galactosyltransferase activity"/>
    <property type="evidence" value="ECO:0007669"/>
    <property type="project" value="TreeGrafter"/>
</dbReference>
<keyword evidence="8" id="KW-1133">Transmembrane helix</keyword>
<keyword evidence="5" id="KW-0808">Transferase</keyword>
<dbReference type="PANTHER" id="PTHR11214:SF115">
    <property type="entry name" value="HEXOSYLTRANSFERASE"/>
    <property type="match status" value="1"/>
</dbReference>
<dbReference type="Ensembl" id="ENSNMLT00000018685.1">
    <property type="protein sequence ID" value="ENSNMLP00000016595.1"/>
    <property type="gene ID" value="ENSNMLG00000011026.1"/>
</dbReference>
<comment type="similarity">
    <text evidence="3 13">Belongs to the glycosyltransferase 31 family.</text>
</comment>
<organism evidence="14 15">
    <name type="scientific">Neogobius melanostomus</name>
    <name type="common">round goby</name>
    <dbReference type="NCBI Taxonomy" id="47308"/>
    <lineage>
        <taxon>Eukaryota</taxon>
        <taxon>Metazoa</taxon>
        <taxon>Chordata</taxon>
        <taxon>Craniata</taxon>
        <taxon>Vertebrata</taxon>
        <taxon>Euteleostomi</taxon>
        <taxon>Actinopterygii</taxon>
        <taxon>Neopterygii</taxon>
        <taxon>Teleostei</taxon>
        <taxon>Neoteleostei</taxon>
        <taxon>Acanthomorphata</taxon>
        <taxon>Gobiaria</taxon>
        <taxon>Gobiiformes</taxon>
        <taxon>Gobioidei</taxon>
        <taxon>Gobiidae</taxon>
        <taxon>Benthophilinae</taxon>
        <taxon>Neogobiini</taxon>
        <taxon>Neogobius</taxon>
    </lineage>
</organism>
<evidence type="ECO:0000256" key="8">
    <source>
        <dbReference type="ARBA" id="ARBA00022989"/>
    </source>
</evidence>
<comment type="subcellular location">
    <subcellularLocation>
        <location evidence="1 13">Golgi apparatus membrane</location>
        <topology evidence="1 13">Single-pass type II membrane protein</topology>
    </subcellularLocation>
</comment>
<reference evidence="14" key="2">
    <citation type="submission" date="2025-09" db="UniProtKB">
        <authorList>
            <consortium name="Ensembl"/>
        </authorList>
    </citation>
    <scope>IDENTIFICATION</scope>
</reference>
<keyword evidence="9 13" id="KW-0333">Golgi apparatus</keyword>
<dbReference type="GO" id="GO:0000139">
    <property type="term" value="C:Golgi membrane"/>
    <property type="evidence" value="ECO:0007669"/>
    <property type="project" value="UniProtKB-SubCell"/>
</dbReference>
<keyword evidence="7" id="KW-0735">Signal-anchor</keyword>
<dbReference type="InterPro" id="IPR002659">
    <property type="entry name" value="Glyco_trans_31"/>
</dbReference>
<evidence type="ECO:0000256" key="1">
    <source>
        <dbReference type="ARBA" id="ARBA00004323"/>
    </source>
</evidence>
<evidence type="ECO:0000256" key="2">
    <source>
        <dbReference type="ARBA" id="ARBA00004922"/>
    </source>
</evidence>
<evidence type="ECO:0000256" key="11">
    <source>
        <dbReference type="ARBA" id="ARBA00023136"/>
    </source>
</evidence>
<evidence type="ECO:0000313" key="15">
    <source>
        <dbReference type="Proteomes" id="UP000694523"/>
    </source>
</evidence>
<evidence type="ECO:0000256" key="10">
    <source>
        <dbReference type="ARBA" id="ARBA00023098"/>
    </source>
</evidence>
<dbReference type="PANTHER" id="PTHR11214">
    <property type="entry name" value="BETA-1,3-N-ACETYLGLUCOSAMINYLTRANSFERASE"/>
    <property type="match status" value="1"/>
</dbReference>
<evidence type="ECO:0000256" key="9">
    <source>
        <dbReference type="ARBA" id="ARBA00023034"/>
    </source>
</evidence>
<evidence type="ECO:0000256" key="4">
    <source>
        <dbReference type="ARBA" id="ARBA00022676"/>
    </source>
</evidence>
<evidence type="ECO:0000256" key="3">
    <source>
        <dbReference type="ARBA" id="ARBA00008661"/>
    </source>
</evidence>
<evidence type="ECO:0000256" key="7">
    <source>
        <dbReference type="ARBA" id="ARBA00022968"/>
    </source>
</evidence>
<evidence type="ECO:0000256" key="5">
    <source>
        <dbReference type="ARBA" id="ARBA00022679"/>
    </source>
</evidence>
<reference evidence="14" key="1">
    <citation type="submission" date="2025-08" db="UniProtKB">
        <authorList>
            <consortium name="Ensembl"/>
        </authorList>
    </citation>
    <scope>IDENTIFICATION</scope>
</reference>
<protein>
    <recommendedName>
        <fullName evidence="13">Hexosyltransferase</fullName>
        <ecNumber evidence="13">2.4.1.-</ecNumber>
    </recommendedName>
</protein>
<evidence type="ECO:0000256" key="6">
    <source>
        <dbReference type="ARBA" id="ARBA00022692"/>
    </source>
</evidence>
<keyword evidence="12" id="KW-0325">Glycoprotein</keyword>
<dbReference type="Proteomes" id="UP000694523">
    <property type="component" value="Unplaced"/>
</dbReference>
<keyword evidence="15" id="KW-1185">Reference proteome</keyword>
<dbReference type="AlphaFoldDB" id="A0A8C6T5L0"/>
<keyword evidence="4 13" id="KW-0328">Glycosyltransferase</keyword>
<dbReference type="GO" id="GO:0006629">
    <property type="term" value="P:lipid metabolic process"/>
    <property type="evidence" value="ECO:0007669"/>
    <property type="project" value="UniProtKB-KW"/>
</dbReference>
<evidence type="ECO:0000256" key="13">
    <source>
        <dbReference type="RuleBase" id="RU363063"/>
    </source>
</evidence>
<evidence type="ECO:0000256" key="12">
    <source>
        <dbReference type="ARBA" id="ARBA00023180"/>
    </source>
</evidence>
<dbReference type="FunFam" id="3.90.550.50:FF:000001">
    <property type="entry name" value="Hexosyltransferase"/>
    <property type="match status" value="1"/>
</dbReference>
<dbReference type="EC" id="2.4.1.-" evidence="13"/>
<accession>A0A8C6T5L0</accession>
<name>A0A8C6T5L0_9GOBI</name>
<dbReference type="GO" id="GO:0006493">
    <property type="term" value="P:protein O-linked glycosylation"/>
    <property type="evidence" value="ECO:0007669"/>
    <property type="project" value="TreeGrafter"/>
</dbReference>
<dbReference type="Pfam" id="PF01762">
    <property type="entry name" value="Galactosyl_T"/>
    <property type="match status" value="1"/>
</dbReference>
<evidence type="ECO:0000313" key="14">
    <source>
        <dbReference type="Ensembl" id="ENSNMLP00000016595.1"/>
    </source>
</evidence>
<dbReference type="Gene3D" id="3.90.550.50">
    <property type="match status" value="1"/>
</dbReference>
<keyword evidence="10" id="KW-0443">Lipid metabolism</keyword>
<proteinExistence type="inferred from homology"/>